<keyword evidence="4" id="KW-1185">Reference proteome</keyword>
<feature type="region of interest" description="Disordered" evidence="1">
    <location>
        <begin position="68"/>
        <end position="112"/>
    </location>
</feature>
<evidence type="ECO:0000256" key="2">
    <source>
        <dbReference type="SAM" id="SignalP"/>
    </source>
</evidence>
<sequence length="128" mass="14163">MGMGLNVRVVALSVTAIAILLVIIFASPAAAEEREKDNSWCNGTIADCFGNELEMLMDSDTSRRLLQGGKHNPFTFPTRNKNKPVGANCGRPPKYASCTPGRNNKPRPRPCKIYEKMPRRVTPSKFRA</sequence>
<accession>A0A7J0H8D8</accession>
<proteinExistence type="predicted"/>
<comment type="caution">
    <text evidence="3">The sequence shown here is derived from an EMBL/GenBank/DDBJ whole genome shotgun (WGS) entry which is preliminary data.</text>
</comment>
<evidence type="ECO:0000256" key="1">
    <source>
        <dbReference type="SAM" id="MobiDB-lite"/>
    </source>
</evidence>
<protein>
    <submittedName>
        <fullName evidence="3">Uncharacterized protein</fullName>
    </submittedName>
</protein>
<dbReference type="AlphaFoldDB" id="A0A7J0H8D8"/>
<dbReference type="OrthoDB" id="1830128at2759"/>
<feature type="signal peptide" evidence="2">
    <location>
        <begin position="1"/>
        <end position="31"/>
    </location>
</feature>
<dbReference type="EMBL" id="BJWL01000027">
    <property type="protein sequence ID" value="GFZ19215.1"/>
    <property type="molecule type" value="Genomic_DNA"/>
</dbReference>
<organism evidence="3 4">
    <name type="scientific">Actinidia rufa</name>
    <dbReference type="NCBI Taxonomy" id="165716"/>
    <lineage>
        <taxon>Eukaryota</taxon>
        <taxon>Viridiplantae</taxon>
        <taxon>Streptophyta</taxon>
        <taxon>Embryophyta</taxon>
        <taxon>Tracheophyta</taxon>
        <taxon>Spermatophyta</taxon>
        <taxon>Magnoliopsida</taxon>
        <taxon>eudicotyledons</taxon>
        <taxon>Gunneridae</taxon>
        <taxon>Pentapetalae</taxon>
        <taxon>asterids</taxon>
        <taxon>Ericales</taxon>
        <taxon>Actinidiaceae</taxon>
        <taxon>Actinidia</taxon>
    </lineage>
</organism>
<keyword evidence="2" id="KW-0732">Signal</keyword>
<gene>
    <name evidence="3" type="ORF">Acr_27g0009540</name>
</gene>
<evidence type="ECO:0000313" key="3">
    <source>
        <dbReference type="EMBL" id="GFZ19215.1"/>
    </source>
</evidence>
<evidence type="ECO:0000313" key="4">
    <source>
        <dbReference type="Proteomes" id="UP000585474"/>
    </source>
</evidence>
<reference evidence="3 4" key="1">
    <citation type="submission" date="2019-07" db="EMBL/GenBank/DDBJ databases">
        <title>De Novo Assembly of kiwifruit Actinidia rufa.</title>
        <authorList>
            <person name="Sugita-Konishi S."/>
            <person name="Sato K."/>
            <person name="Mori E."/>
            <person name="Abe Y."/>
            <person name="Kisaki G."/>
            <person name="Hamano K."/>
            <person name="Suezawa K."/>
            <person name="Otani M."/>
            <person name="Fukuda T."/>
            <person name="Manabe T."/>
            <person name="Gomi K."/>
            <person name="Tabuchi M."/>
            <person name="Akimitsu K."/>
            <person name="Kataoka I."/>
        </authorList>
    </citation>
    <scope>NUCLEOTIDE SEQUENCE [LARGE SCALE GENOMIC DNA]</scope>
    <source>
        <strain evidence="4">cv. Fuchu</strain>
    </source>
</reference>
<dbReference type="Proteomes" id="UP000585474">
    <property type="component" value="Unassembled WGS sequence"/>
</dbReference>
<feature type="chain" id="PRO_5029543207" evidence="2">
    <location>
        <begin position="32"/>
        <end position="128"/>
    </location>
</feature>
<name>A0A7J0H8D8_9ERIC</name>